<accession>A0AAD3NBB4</accession>
<gene>
    <name evidence="2" type="ORF">AKAME5_002063800</name>
</gene>
<dbReference type="Proteomes" id="UP001279410">
    <property type="component" value="Unassembled WGS sequence"/>
</dbReference>
<feature type="compositionally biased region" description="Basic and acidic residues" evidence="1">
    <location>
        <begin position="50"/>
        <end position="62"/>
    </location>
</feature>
<dbReference type="EMBL" id="BRZM01000204">
    <property type="protein sequence ID" value="GLD69325.1"/>
    <property type="molecule type" value="Genomic_DNA"/>
</dbReference>
<evidence type="ECO:0000313" key="2">
    <source>
        <dbReference type="EMBL" id="GLD69325.1"/>
    </source>
</evidence>
<name>A0AAD3NBB4_LATJO</name>
<organism evidence="2 3">
    <name type="scientific">Lates japonicus</name>
    <name type="common">Japanese lates</name>
    <dbReference type="NCBI Taxonomy" id="270547"/>
    <lineage>
        <taxon>Eukaryota</taxon>
        <taxon>Metazoa</taxon>
        <taxon>Chordata</taxon>
        <taxon>Craniata</taxon>
        <taxon>Vertebrata</taxon>
        <taxon>Euteleostomi</taxon>
        <taxon>Actinopterygii</taxon>
        <taxon>Neopterygii</taxon>
        <taxon>Teleostei</taxon>
        <taxon>Neoteleostei</taxon>
        <taxon>Acanthomorphata</taxon>
        <taxon>Carangaria</taxon>
        <taxon>Carangaria incertae sedis</taxon>
        <taxon>Centropomidae</taxon>
        <taxon>Lates</taxon>
    </lineage>
</organism>
<reference evidence="2" key="1">
    <citation type="submission" date="2022-08" db="EMBL/GenBank/DDBJ databases">
        <title>Genome sequencing of akame (Lates japonicus).</title>
        <authorList>
            <person name="Hashiguchi Y."/>
            <person name="Takahashi H."/>
        </authorList>
    </citation>
    <scope>NUCLEOTIDE SEQUENCE</scope>
    <source>
        <strain evidence="2">Kochi</strain>
    </source>
</reference>
<evidence type="ECO:0000256" key="1">
    <source>
        <dbReference type="SAM" id="MobiDB-lite"/>
    </source>
</evidence>
<evidence type="ECO:0000313" key="3">
    <source>
        <dbReference type="Proteomes" id="UP001279410"/>
    </source>
</evidence>
<keyword evidence="3" id="KW-1185">Reference proteome</keyword>
<protein>
    <submittedName>
        <fullName evidence="2">Band 4.1-like protein 1</fullName>
    </submittedName>
</protein>
<sequence length="120" mass="13867">YEQFESTIGFKLPNHHRLKTIVEGLCIEHYTFFPASALGDSMDQLSQRSSSERRSPASREDLTKRAALDLDHFISTTIRTKTMTSTQIKSCWSSMKVKIRSRHGRQHLNTHQDFRAQGTR</sequence>
<feature type="region of interest" description="Disordered" evidence="1">
    <location>
        <begin position="43"/>
        <end position="62"/>
    </location>
</feature>
<proteinExistence type="predicted"/>
<dbReference type="AlphaFoldDB" id="A0AAD3NBB4"/>
<comment type="caution">
    <text evidence="2">The sequence shown here is derived from an EMBL/GenBank/DDBJ whole genome shotgun (WGS) entry which is preliminary data.</text>
</comment>
<feature type="non-terminal residue" evidence="2">
    <location>
        <position position="1"/>
    </location>
</feature>